<dbReference type="OrthoDB" id="421154at2759"/>
<evidence type="ECO:0000313" key="2">
    <source>
        <dbReference type="EMBL" id="KRY18940.1"/>
    </source>
</evidence>
<dbReference type="GO" id="GO:0005778">
    <property type="term" value="C:peroxisomal membrane"/>
    <property type="evidence" value="ECO:0007669"/>
    <property type="project" value="TreeGrafter"/>
</dbReference>
<evidence type="ECO:0000313" key="3">
    <source>
        <dbReference type="Proteomes" id="UP000054783"/>
    </source>
</evidence>
<keyword evidence="1" id="KW-1133">Transmembrane helix</keyword>
<sequence>MDVKSLLEQKIDEQTKNQIMNSANDEQEHVKVFKQAYCLIRGEKDEIVKGLTMLKVEFSLVWKMRFNELRDIKYLLSEIYLDLLISSSDDNEKRDYLYHMAIGSARLRLFDNALDYVNTGLVFEPENQQFIELKRAIEAKMRRDGLLGGMLLASAAMVGGVALLAGIAIHSKLRRS</sequence>
<proteinExistence type="predicted"/>
<dbReference type="PANTHER" id="PTHR13247">
    <property type="entry name" value="TETRATRICOPEPTIDE REPEAT PROTEIN 11 TPR REPEAT PROTEIN 11"/>
    <property type="match status" value="1"/>
</dbReference>
<keyword evidence="3" id="KW-1185">Reference proteome</keyword>
<organism evidence="2 3">
    <name type="scientific">Trichinella patagoniensis</name>
    <dbReference type="NCBI Taxonomy" id="990121"/>
    <lineage>
        <taxon>Eukaryota</taxon>
        <taxon>Metazoa</taxon>
        <taxon>Ecdysozoa</taxon>
        <taxon>Nematoda</taxon>
        <taxon>Enoplea</taxon>
        <taxon>Dorylaimia</taxon>
        <taxon>Trichinellida</taxon>
        <taxon>Trichinellidae</taxon>
        <taxon>Trichinella</taxon>
    </lineage>
</organism>
<feature type="transmembrane region" description="Helical" evidence="1">
    <location>
        <begin position="145"/>
        <end position="169"/>
    </location>
</feature>
<dbReference type="GO" id="GO:0016559">
    <property type="term" value="P:peroxisome fission"/>
    <property type="evidence" value="ECO:0007669"/>
    <property type="project" value="TreeGrafter"/>
</dbReference>
<dbReference type="InterPro" id="IPR011990">
    <property type="entry name" value="TPR-like_helical_dom_sf"/>
</dbReference>
<name>A0A0V1A375_9BILA</name>
<dbReference type="GO" id="GO:0005741">
    <property type="term" value="C:mitochondrial outer membrane"/>
    <property type="evidence" value="ECO:0007669"/>
    <property type="project" value="TreeGrafter"/>
</dbReference>
<dbReference type="PANTHER" id="PTHR13247:SF0">
    <property type="entry name" value="MITOCHONDRIAL FISSION 1 PROTEIN"/>
    <property type="match status" value="1"/>
</dbReference>
<dbReference type="InterPro" id="IPR016543">
    <property type="entry name" value="Fis1"/>
</dbReference>
<comment type="caution">
    <text evidence="2">The sequence shown here is derived from an EMBL/GenBank/DDBJ whole genome shotgun (WGS) entry which is preliminary data.</text>
</comment>
<dbReference type="STRING" id="990121.A0A0V1A375"/>
<evidence type="ECO:0000256" key="1">
    <source>
        <dbReference type="SAM" id="Phobius"/>
    </source>
</evidence>
<dbReference type="InterPro" id="IPR028061">
    <property type="entry name" value="Fis1_TPR_C"/>
</dbReference>
<dbReference type="GO" id="GO:0043653">
    <property type="term" value="P:mitochondrial fragmentation involved in apoptotic process"/>
    <property type="evidence" value="ECO:0007669"/>
    <property type="project" value="TreeGrafter"/>
</dbReference>
<keyword evidence="1" id="KW-0472">Membrane</keyword>
<keyword evidence="1" id="KW-0812">Transmembrane</keyword>
<reference evidence="2 3" key="1">
    <citation type="submission" date="2015-01" db="EMBL/GenBank/DDBJ databases">
        <title>Evolution of Trichinella species and genotypes.</title>
        <authorList>
            <person name="Korhonen P.K."/>
            <person name="Edoardo P."/>
            <person name="Giuseppe L.R."/>
            <person name="Gasser R.B."/>
        </authorList>
    </citation>
    <scope>NUCLEOTIDE SEQUENCE [LARGE SCALE GENOMIC DNA]</scope>
    <source>
        <strain evidence="2">ISS2496</strain>
    </source>
</reference>
<dbReference type="Gene3D" id="1.25.40.10">
    <property type="entry name" value="Tetratricopeptide repeat domain"/>
    <property type="match status" value="1"/>
</dbReference>
<protein>
    <submittedName>
        <fullName evidence="2">Mitochondrial fission 1 protein</fullName>
    </submittedName>
</protein>
<gene>
    <name evidence="2" type="primary">FIS1</name>
    <name evidence="2" type="ORF">T12_11027</name>
</gene>
<dbReference type="Proteomes" id="UP000054783">
    <property type="component" value="Unassembled WGS sequence"/>
</dbReference>
<dbReference type="GO" id="GO:0000422">
    <property type="term" value="P:autophagy of mitochondrion"/>
    <property type="evidence" value="ECO:0007669"/>
    <property type="project" value="TreeGrafter"/>
</dbReference>
<accession>A0A0V1A375</accession>
<dbReference type="SUPFAM" id="SSF48452">
    <property type="entry name" value="TPR-like"/>
    <property type="match status" value="1"/>
</dbReference>
<dbReference type="AlphaFoldDB" id="A0A0V1A375"/>
<dbReference type="GO" id="GO:0000266">
    <property type="term" value="P:mitochondrial fission"/>
    <property type="evidence" value="ECO:0007669"/>
    <property type="project" value="InterPro"/>
</dbReference>
<dbReference type="EMBL" id="JYDQ01000041">
    <property type="protein sequence ID" value="KRY18940.1"/>
    <property type="molecule type" value="Genomic_DNA"/>
</dbReference>
<dbReference type="Pfam" id="PF14853">
    <property type="entry name" value="Fis1_TPR_C"/>
    <property type="match status" value="1"/>
</dbReference>